<dbReference type="PANTHER" id="PTHR43877:SF2">
    <property type="entry name" value="AMINOALKYLPHOSPHONATE N-ACETYLTRANSFERASE-RELATED"/>
    <property type="match status" value="1"/>
</dbReference>
<dbReference type="AlphaFoldDB" id="A0A0E9N4L3"/>
<keyword evidence="2" id="KW-0012">Acyltransferase</keyword>
<evidence type="ECO:0000259" key="3">
    <source>
        <dbReference type="PROSITE" id="PS51186"/>
    </source>
</evidence>
<dbReference type="CDD" id="cd04301">
    <property type="entry name" value="NAT_SF"/>
    <property type="match status" value="1"/>
</dbReference>
<dbReference type="PANTHER" id="PTHR43877">
    <property type="entry name" value="AMINOALKYLPHOSPHONATE N-ACETYLTRANSFERASE-RELATED-RELATED"/>
    <property type="match status" value="1"/>
</dbReference>
<evidence type="ECO:0000313" key="4">
    <source>
        <dbReference type="EMBL" id="GAO44887.1"/>
    </source>
</evidence>
<feature type="domain" description="N-acetyltransferase" evidence="3">
    <location>
        <begin position="10"/>
        <end position="161"/>
    </location>
</feature>
<evidence type="ECO:0000256" key="1">
    <source>
        <dbReference type="ARBA" id="ARBA00022679"/>
    </source>
</evidence>
<dbReference type="PROSITE" id="PS51186">
    <property type="entry name" value="GNAT"/>
    <property type="match status" value="1"/>
</dbReference>
<dbReference type="SUPFAM" id="SSF55729">
    <property type="entry name" value="Acyl-CoA N-acyltransferases (Nat)"/>
    <property type="match status" value="1"/>
</dbReference>
<dbReference type="EMBL" id="BBWV01000004">
    <property type="protein sequence ID" value="GAO44887.1"/>
    <property type="molecule type" value="Genomic_DNA"/>
</dbReference>
<gene>
    <name evidence="4" type="ORF">FPE01S_04_01300</name>
</gene>
<dbReference type="STRING" id="1220578.FPE01S_04_01300"/>
<dbReference type="GO" id="GO:0016747">
    <property type="term" value="F:acyltransferase activity, transferring groups other than amino-acyl groups"/>
    <property type="evidence" value="ECO:0007669"/>
    <property type="project" value="InterPro"/>
</dbReference>
<dbReference type="RefSeq" id="WP_046370881.1">
    <property type="nucleotide sequence ID" value="NZ_BBWV01000004.1"/>
</dbReference>
<keyword evidence="5" id="KW-1185">Reference proteome</keyword>
<name>A0A0E9N4L3_9BACT</name>
<sequence>MIRHSSEDQVQLREATEDDLKILRAFEQGVIAAERPYDHTIRPDPILYYNLEYMLTAPEIRLVIAMAGGIPVGSGYARIEAADRHYLLHDRQAYLGFMYVLPEYRGRGINRLILDELSRWATENGVQELRLEVYAGNSNAIRAYEKAGFSQLLIQMRKAAR</sequence>
<dbReference type="InterPro" id="IPR000182">
    <property type="entry name" value="GNAT_dom"/>
</dbReference>
<reference evidence="4 5" key="1">
    <citation type="submission" date="2015-04" db="EMBL/GenBank/DDBJ databases">
        <title>Whole genome shotgun sequence of Flavihumibacter petaseus NBRC 106054.</title>
        <authorList>
            <person name="Miyazawa S."/>
            <person name="Hosoyama A."/>
            <person name="Hashimoto M."/>
            <person name="Noguchi M."/>
            <person name="Tsuchikane K."/>
            <person name="Ohji S."/>
            <person name="Yamazoe A."/>
            <person name="Ichikawa N."/>
            <person name="Kimura A."/>
            <person name="Fujita N."/>
        </authorList>
    </citation>
    <scope>NUCLEOTIDE SEQUENCE [LARGE SCALE GENOMIC DNA]</scope>
    <source>
        <strain evidence="4 5">NBRC 106054</strain>
    </source>
</reference>
<dbReference type="OrthoDB" id="1450704at2"/>
<keyword evidence="1 4" id="KW-0808">Transferase</keyword>
<evidence type="ECO:0000313" key="5">
    <source>
        <dbReference type="Proteomes" id="UP000033121"/>
    </source>
</evidence>
<dbReference type="Gene3D" id="3.40.630.30">
    <property type="match status" value="1"/>
</dbReference>
<evidence type="ECO:0000256" key="2">
    <source>
        <dbReference type="ARBA" id="ARBA00023315"/>
    </source>
</evidence>
<dbReference type="InterPro" id="IPR050832">
    <property type="entry name" value="Bact_Acetyltransf"/>
</dbReference>
<proteinExistence type="predicted"/>
<dbReference type="InterPro" id="IPR016181">
    <property type="entry name" value="Acyl_CoA_acyltransferase"/>
</dbReference>
<dbReference type="Pfam" id="PF00583">
    <property type="entry name" value="Acetyltransf_1"/>
    <property type="match status" value="1"/>
</dbReference>
<dbReference type="Proteomes" id="UP000033121">
    <property type="component" value="Unassembled WGS sequence"/>
</dbReference>
<accession>A0A0E9N4L3</accession>
<comment type="caution">
    <text evidence="4">The sequence shown here is derived from an EMBL/GenBank/DDBJ whole genome shotgun (WGS) entry which is preliminary data.</text>
</comment>
<organism evidence="4 5">
    <name type="scientific">Flavihumibacter petaseus NBRC 106054</name>
    <dbReference type="NCBI Taxonomy" id="1220578"/>
    <lineage>
        <taxon>Bacteria</taxon>
        <taxon>Pseudomonadati</taxon>
        <taxon>Bacteroidota</taxon>
        <taxon>Chitinophagia</taxon>
        <taxon>Chitinophagales</taxon>
        <taxon>Chitinophagaceae</taxon>
        <taxon>Flavihumibacter</taxon>
    </lineage>
</organism>
<protein>
    <submittedName>
        <fullName evidence="4">Putative acetyltransferase</fullName>
    </submittedName>
</protein>